<feature type="domain" description="VTT" evidence="7">
    <location>
        <begin position="18"/>
        <end position="142"/>
    </location>
</feature>
<evidence type="ECO:0000259" key="7">
    <source>
        <dbReference type="Pfam" id="PF09335"/>
    </source>
</evidence>
<evidence type="ECO:0000256" key="4">
    <source>
        <dbReference type="ARBA" id="ARBA00022989"/>
    </source>
</evidence>
<dbReference type="GO" id="GO:0005886">
    <property type="term" value="C:plasma membrane"/>
    <property type="evidence" value="ECO:0007669"/>
    <property type="project" value="UniProtKB-SubCell"/>
</dbReference>
<feature type="transmembrane region" description="Helical" evidence="6">
    <location>
        <begin position="122"/>
        <end position="142"/>
    </location>
</feature>
<dbReference type="STRING" id="296587.C1E854"/>
<evidence type="ECO:0000256" key="6">
    <source>
        <dbReference type="SAM" id="Phobius"/>
    </source>
</evidence>
<keyword evidence="2" id="KW-1003">Cell membrane</keyword>
<proteinExistence type="predicted"/>
<keyword evidence="4 6" id="KW-1133">Transmembrane helix</keyword>
<dbReference type="OMA" id="MAANPKY"/>
<dbReference type="eggNOG" id="ENOG502RZX4">
    <property type="taxonomic scope" value="Eukaryota"/>
</dbReference>
<dbReference type="PANTHER" id="PTHR30353">
    <property type="entry name" value="INNER MEMBRANE PROTEIN DEDA-RELATED"/>
    <property type="match status" value="1"/>
</dbReference>
<dbReference type="InParanoid" id="C1E854"/>
<dbReference type="OrthoDB" id="10267664at2759"/>
<keyword evidence="3 6" id="KW-0812">Transmembrane</keyword>
<dbReference type="InterPro" id="IPR032818">
    <property type="entry name" value="DedA-like"/>
</dbReference>
<evidence type="ECO:0000256" key="3">
    <source>
        <dbReference type="ARBA" id="ARBA00022692"/>
    </source>
</evidence>
<feature type="transmembrane region" description="Helical" evidence="6">
    <location>
        <begin position="41"/>
        <end position="63"/>
    </location>
</feature>
<keyword evidence="9" id="KW-1185">Reference proteome</keyword>
<accession>C1E854</accession>
<dbReference type="Pfam" id="PF09335">
    <property type="entry name" value="VTT_dom"/>
    <property type="match status" value="1"/>
</dbReference>
<dbReference type="KEGG" id="mis:MICPUN_91031"/>
<dbReference type="RefSeq" id="XP_002502834.1">
    <property type="nucleotide sequence ID" value="XM_002502788.1"/>
</dbReference>
<dbReference type="EMBL" id="CP001327">
    <property type="protein sequence ID" value="ACO64092.1"/>
    <property type="molecule type" value="Genomic_DNA"/>
</dbReference>
<dbReference type="GeneID" id="8244122"/>
<dbReference type="InterPro" id="IPR032816">
    <property type="entry name" value="VTT_dom"/>
</dbReference>
<comment type="subcellular location">
    <subcellularLocation>
        <location evidence="1">Cell membrane</location>
        <topology evidence="1">Multi-pass membrane protein</topology>
    </subcellularLocation>
</comment>
<protein>
    <recommendedName>
        <fullName evidence="7">VTT domain-containing protein</fullName>
    </recommendedName>
</protein>
<dbReference type="PANTHER" id="PTHR30353:SF0">
    <property type="entry name" value="TRANSMEMBRANE PROTEIN"/>
    <property type="match status" value="1"/>
</dbReference>
<dbReference type="AlphaFoldDB" id="C1E854"/>
<feature type="transmembrane region" description="Helical" evidence="6">
    <location>
        <begin position="154"/>
        <end position="174"/>
    </location>
</feature>
<organism evidence="8 9">
    <name type="scientific">Micromonas commoda (strain RCC299 / NOUM17 / CCMP2709)</name>
    <name type="common">Picoplanktonic green alga</name>
    <dbReference type="NCBI Taxonomy" id="296587"/>
    <lineage>
        <taxon>Eukaryota</taxon>
        <taxon>Viridiplantae</taxon>
        <taxon>Chlorophyta</taxon>
        <taxon>Mamiellophyceae</taxon>
        <taxon>Mamiellales</taxon>
        <taxon>Mamiellaceae</taxon>
        <taxon>Micromonas</taxon>
    </lineage>
</organism>
<evidence type="ECO:0000313" key="8">
    <source>
        <dbReference type="EMBL" id="ACO64092.1"/>
    </source>
</evidence>
<name>C1E854_MICCC</name>
<gene>
    <name evidence="8" type="ORF">MICPUN_91031</name>
</gene>
<evidence type="ECO:0000256" key="2">
    <source>
        <dbReference type="ARBA" id="ARBA00022475"/>
    </source>
</evidence>
<evidence type="ECO:0000256" key="1">
    <source>
        <dbReference type="ARBA" id="ARBA00004651"/>
    </source>
</evidence>
<keyword evidence="5 6" id="KW-0472">Membrane</keyword>
<sequence>MLFAIVFCETGLVVTPFLPGDSLLFACGALGAQGIMNAPLVLGLLFLAAVMGDTVNYGIGNFIGGKVIQKYPKIFKKQYIDKTKGFYEKYGGKTVVLARFFPIIRTFAPFVAGVANMNYTKFFTFNVVGAAVWVGLFIFLGYFFGTIPAVQENFAATIVAIILLSCLPVVFELIQAKKEAKEEAAKAAGEGGAAAS</sequence>
<reference evidence="8 9" key="1">
    <citation type="journal article" date="2009" name="Science">
        <title>Green evolution and dynamic adaptations revealed by genomes of the marine picoeukaryotes Micromonas.</title>
        <authorList>
            <person name="Worden A.Z."/>
            <person name="Lee J.H."/>
            <person name="Mock T."/>
            <person name="Rouze P."/>
            <person name="Simmons M.P."/>
            <person name="Aerts A.L."/>
            <person name="Allen A.E."/>
            <person name="Cuvelier M.L."/>
            <person name="Derelle E."/>
            <person name="Everett M.V."/>
            <person name="Foulon E."/>
            <person name="Grimwood J."/>
            <person name="Gundlach H."/>
            <person name="Henrissat B."/>
            <person name="Napoli C."/>
            <person name="McDonald S.M."/>
            <person name="Parker M.S."/>
            <person name="Rombauts S."/>
            <person name="Salamov A."/>
            <person name="Von Dassow P."/>
            <person name="Badger J.H."/>
            <person name="Coutinho P.M."/>
            <person name="Demir E."/>
            <person name="Dubchak I."/>
            <person name="Gentemann C."/>
            <person name="Eikrem W."/>
            <person name="Gready J.E."/>
            <person name="John U."/>
            <person name="Lanier W."/>
            <person name="Lindquist E.A."/>
            <person name="Lucas S."/>
            <person name="Mayer K.F."/>
            <person name="Moreau H."/>
            <person name="Not F."/>
            <person name="Otillar R."/>
            <person name="Panaud O."/>
            <person name="Pangilinan J."/>
            <person name="Paulsen I."/>
            <person name="Piegu B."/>
            <person name="Poliakov A."/>
            <person name="Robbens S."/>
            <person name="Schmutz J."/>
            <person name="Toulza E."/>
            <person name="Wyss T."/>
            <person name="Zelensky A."/>
            <person name="Zhou K."/>
            <person name="Armbrust E.V."/>
            <person name="Bhattacharya D."/>
            <person name="Goodenough U.W."/>
            <person name="Van de Peer Y."/>
            <person name="Grigoriev I.V."/>
        </authorList>
    </citation>
    <scope>NUCLEOTIDE SEQUENCE [LARGE SCALE GENOMIC DNA]</scope>
    <source>
        <strain evidence="9">RCC299 / NOUM17</strain>
    </source>
</reference>
<dbReference type="Proteomes" id="UP000002009">
    <property type="component" value="Chromosome 6"/>
</dbReference>
<evidence type="ECO:0000256" key="5">
    <source>
        <dbReference type="ARBA" id="ARBA00023136"/>
    </source>
</evidence>
<evidence type="ECO:0000313" key="9">
    <source>
        <dbReference type="Proteomes" id="UP000002009"/>
    </source>
</evidence>